<dbReference type="Proteomes" id="UP000008021">
    <property type="component" value="Chromosome 4"/>
</dbReference>
<proteinExistence type="predicted"/>
<keyword evidence="2" id="KW-1185">Reference proteome</keyword>
<reference evidence="1" key="2">
    <citation type="submission" date="2018-05" db="EMBL/GenBank/DDBJ databases">
        <title>OmerRS3 (Oryza meridionalis Reference Sequence Version 3).</title>
        <authorList>
            <person name="Zhang J."/>
            <person name="Kudrna D."/>
            <person name="Lee S."/>
            <person name="Talag J."/>
            <person name="Welchert J."/>
            <person name="Wing R.A."/>
        </authorList>
    </citation>
    <scope>NUCLEOTIDE SEQUENCE [LARGE SCALE GENOMIC DNA]</scope>
    <source>
        <strain evidence="1">cv. OR44</strain>
    </source>
</reference>
<dbReference type="Gramene" id="OMERI04G03160.1">
    <property type="protein sequence ID" value="OMERI04G03160.1"/>
    <property type="gene ID" value="OMERI04G03160"/>
</dbReference>
<dbReference type="HOGENOM" id="CLU_2610101_0_0_1"/>
<organism evidence="1">
    <name type="scientific">Oryza meridionalis</name>
    <dbReference type="NCBI Taxonomy" id="40149"/>
    <lineage>
        <taxon>Eukaryota</taxon>
        <taxon>Viridiplantae</taxon>
        <taxon>Streptophyta</taxon>
        <taxon>Embryophyta</taxon>
        <taxon>Tracheophyta</taxon>
        <taxon>Spermatophyta</taxon>
        <taxon>Magnoliopsida</taxon>
        <taxon>Liliopsida</taxon>
        <taxon>Poales</taxon>
        <taxon>Poaceae</taxon>
        <taxon>BOP clade</taxon>
        <taxon>Oryzoideae</taxon>
        <taxon>Oryzeae</taxon>
        <taxon>Oryzinae</taxon>
        <taxon>Oryza</taxon>
    </lineage>
</organism>
<reference evidence="1" key="1">
    <citation type="submission" date="2015-04" db="UniProtKB">
        <authorList>
            <consortium name="EnsemblPlants"/>
        </authorList>
    </citation>
    <scope>IDENTIFICATION</scope>
</reference>
<protein>
    <submittedName>
        <fullName evidence="1">Uncharacterized protein</fullName>
    </submittedName>
</protein>
<accession>A0A0E0DB04</accession>
<name>A0A0E0DB04_9ORYZ</name>
<evidence type="ECO:0000313" key="1">
    <source>
        <dbReference type="EnsemblPlants" id="OMERI04G03160.1"/>
    </source>
</evidence>
<dbReference type="EnsemblPlants" id="OMERI04G03160.1">
    <property type="protein sequence ID" value="OMERI04G03160.1"/>
    <property type="gene ID" value="OMERI04G03160"/>
</dbReference>
<dbReference type="AlphaFoldDB" id="A0A0E0DB04"/>
<evidence type="ECO:0000313" key="2">
    <source>
        <dbReference type="Proteomes" id="UP000008021"/>
    </source>
</evidence>
<sequence length="79" mass="8700">MKGRPGPTMMVDRMATPPVKPRRRLERALWFRPYDVSGANTLLAISSSAAKQRAITKKKKGGVVKVVGALLLRPKNCLN</sequence>